<sequence>MSERLATQRLERLEQDIADVDRALATLEELHAQSKGRGGAEAAERIRAVVGAERFPAEPQLPAEPQRSTEFSAGPQRSTEVPTEPRVSAP</sequence>
<reference evidence="3 4" key="1">
    <citation type="submission" date="2020-10" db="EMBL/GenBank/DDBJ databases">
        <title>Connecting structure to function with the recovery of over 1000 high-quality activated sludge metagenome-assembled genomes encoding full-length rRNA genes using long-read sequencing.</title>
        <authorList>
            <person name="Singleton C.M."/>
            <person name="Petriglieri F."/>
            <person name="Kristensen J.M."/>
            <person name="Kirkegaard R.H."/>
            <person name="Michaelsen T.Y."/>
            <person name="Andersen M.H."/>
            <person name="Karst S.M."/>
            <person name="Dueholm M.S."/>
            <person name="Nielsen P.H."/>
            <person name="Albertsen M."/>
        </authorList>
    </citation>
    <scope>NUCLEOTIDE SEQUENCE [LARGE SCALE GENOMIC DNA]</scope>
    <source>
        <strain evidence="3">Lyne_18-Q3-R50-59_MAXAC.006</strain>
    </source>
</reference>
<proteinExistence type="predicted"/>
<organism evidence="3 4">
    <name type="scientific">Candidatus Neomicrothrix subdominans</name>
    <dbReference type="NCBI Taxonomy" id="2954438"/>
    <lineage>
        <taxon>Bacteria</taxon>
        <taxon>Bacillati</taxon>
        <taxon>Actinomycetota</taxon>
        <taxon>Acidimicrobiia</taxon>
        <taxon>Acidimicrobiales</taxon>
        <taxon>Microthrixaceae</taxon>
        <taxon>Candidatus Neomicrothrix</taxon>
    </lineage>
</organism>
<feature type="compositionally biased region" description="Polar residues" evidence="2">
    <location>
        <begin position="66"/>
        <end position="81"/>
    </location>
</feature>
<evidence type="ECO:0000313" key="4">
    <source>
        <dbReference type="Proteomes" id="UP000727993"/>
    </source>
</evidence>
<dbReference type="AlphaFoldDB" id="A0A936NDW8"/>
<feature type="coiled-coil region" evidence="1">
    <location>
        <begin position="3"/>
        <end position="30"/>
    </location>
</feature>
<protein>
    <submittedName>
        <fullName evidence="3">Uncharacterized protein</fullName>
    </submittedName>
</protein>
<feature type="region of interest" description="Disordered" evidence="2">
    <location>
        <begin position="55"/>
        <end position="90"/>
    </location>
</feature>
<accession>A0A936NDW8</accession>
<name>A0A936NDW8_9ACTN</name>
<dbReference type="EMBL" id="JADJZA010000007">
    <property type="protein sequence ID" value="MBK9297232.1"/>
    <property type="molecule type" value="Genomic_DNA"/>
</dbReference>
<evidence type="ECO:0000256" key="1">
    <source>
        <dbReference type="SAM" id="Coils"/>
    </source>
</evidence>
<evidence type="ECO:0000313" key="3">
    <source>
        <dbReference type="EMBL" id="MBK9297232.1"/>
    </source>
</evidence>
<evidence type="ECO:0000256" key="2">
    <source>
        <dbReference type="SAM" id="MobiDB-lite"/>
    </source>
</evidence>
<gene>
    <name evidence="3" type="ORF">IPN02_10475</name>
</gene>
<comment type="caution">
    <text evidence="3">The sequence shown here is derived from an EMBL/GenBank/DDBJ whole genome shotgun (WGS) entry which is preliminary data.</text>
</comment>
<keyword evidence="1" id="KW-0175">Coiled coil</keyword>
<dbReference type="Proteomes" id="UP000727993">
    <property type="component" value="Unassembled WGS sequence"/>
</dbReference>